<dbReference type="AlphaFoldDB" id="A0A1H8AAM9"/>
<dbReference type="Proteomes" id="UP000199158">
    <property type="component" value="Unassembled WGS sequence"/>
</dbReference>
<dbReference type="RefSeq" id="WP_092752661.1">
    <property type="nucleotide sequence ID" value="NZ_FOCG01000001.1"/>
</dbReference>
<reference evidence="2 3" key="1">
    <citation type="submission" date="2016-10" db="EMBL/GenBank/DDBJ databases">
        <authorList>
            <person name="de Groot N.N."/>
        </authorList>
    </citation>
    <scope>NUCLEOTIDE SEQUENCE [LARGE SCALE GENOMIC DNA]</scope>
    <source>
        <strain evidence="2 3">CGMCC 1.5070</strain>
    </source>
</reference>
<name>A0A1H8AAM9_9FIRM</name>
<keyword evidence="1" id="KW-0732">Signal</keyword>
<proteinExistence type="predicted"/>
<organism evidence="2 3">
    <name type="scientific">Hydrogenoanaerobacterium saccharovorans</name>
    <dbReference type="NCBI Taxonomy" id="474960"/>
    <lineage>
        <taxon>Bacteria</taxon>
        <taxon>Bacillati</taxon>
        <taxon>Bacillota</taxon>
        <taxon>Clostridia</taxon>
        <taxon>Eubacteriales</taxon>
        <taxon>Oscillospiraceae</taxon>
        <taxon>Hydrogenoanaerobacterium</taxon>
    </lineage>
</organism>
<accession>A0A1H8AAM9</accession>
<keyword evidence="3" id="KW-1185">Reference proteome</keyword>
<feature type="signal peptide" evidence="1">
    <location>
        <begin position="1"/>
        <end position="23"/>
    </location>
</feature>
<sequence length="124" mass="13801">MKKILSLILVCVLLVTMVMPASAANFIECEPRESTILNSHEVAELTEAGILPMIGATCQRCLLGEYENTTYEDEGTTVRVTCKHKRHGVDEITTYTYTTVTKCNNCGYSYKNTGTKDVVECHGW</sequence>
<evidence type="ECO:0000256" key="1">
    <source>
        <dbReference type="SAM" id="SignalP"/>
    </source>
</evidence>
<protein>
    <submittedName>
        <fullName evidence="2">Uncharacterized protein</fullName>
    </submittedName>
</protein>
<gene>
    <name evidence="2" type="ORF">SAMN05216180_1220</name>
</gene>
<evidence type="ECO:0000313" key="3">
    <source>
        <dbReference type="Proteomes" id="UP000199158"/>
    </source>
</evidence>
<evidence type="ECO:0000313" key="2">
    <source>
        <dbReference type="EMBL" id="SEM67631.1"/>
    </source>
</evidence>
<dbReference type="EMBL" id="FOCG01000001">
    <property type="protein sequence ID" value="SEM67631.1"/>
    <property type="molecule type" value="Genomic_DNA"/>
</dbReference>
<feature type="chain" id="PRO_5011582372" evidence="1">
    <location>
        <begin position="24"/>
        <end position="124"/>
    </location>
</feature>